<name>A0ABR3B8Y9_PHYBL</name>
<dbReference type="Proteomes" id="UP001448207">
    <property type="component" value="Unassembled WGS sequence"/>
</dbReference>
<feature type="region of interest" description="Disordered" evidence="7">
    <location>
        <begin position="173"/>
        <end position="213"/>
    </location>
</feature>
<evidence type="ECO:0000313" key="9">
    <source>
        <dbReference type="EMBL" id="KAL0091830.1"/>
    </source>
</evidence>
<feature type="compositionally biased region" description="Low complexity" evidence="7">
    <location>
        <begin position="432"/>
        <end position="445"/>
    </location>
</feature>
<feature type="compositionally biased region" description="Low complexity" evidence="7">
    <location>
        <begin position="287"/>
        <end position="327"/>
    </location>
</feature>
<feature type="compositionally biased region" description="Polar residues" evidence="7">
    <location>
        <begin position="201"/>
        <end position="213"/>
    </location>
</feature>
<evidence type="ECO:0000256" key="5">
    <source>
        <dbReference type="PROSITE-ProRule" id="PRU00192"/>
    </source>
</evidence>
<dbReference type="PROSITE" id="PS50002">
    <property type="entry name" value="SH3"/>
    <property type="match status" value="3"/>
</dbReference>
<feature type="compositionally biased region" description="Basic and acidic residues" evidence="7">
    <location>
        <begin position="411"/>
        <end position="422"/>
    </location>
</feature>
<dbReference type="Gene3D" id="2.30.30.40">
    <property type="entry name" value="SH3 Domains"/>
    <property type="match status" value="3"/>
</dbReference>
<sequence>MQVKRYTKRHDLYRAHHDYDAQQDDELSLKTNQIVRLTNADTNDWWHVQDLENGQSGIVPSNFLEKVKPETKGLVLAKVKEDYAAQDPTELSLWKNGIVTVVDQSGQEGWWKGDLNGKTGLFPANYVELIDHSEVTETDGQGFKLAAYGVKQGGIGSILAGGGFPLRRNTVKRAERTEDHSSSLPPPPTKSTPKIPEETHNAPSNPEKVQSQQPGTILKAMVTHDYTPASDDEIKLMRGEYVIVKDKDDPTWWVGINEGGQEGIFPSNFVQLLEPQQRPPVRPSRTRPPTIRTDTSPSSNASPSASSLLLSPSQNSNNSNPDPLSPLARPPPVPVTTRPASLLTSSRVSSNVSNSSNSSSPGLISPPPRPLTLPPTPSRRPSSLVTGPRKHTPRVPSLTLVAADLPPLTHKPTDENFPDHPVRPSRPIPKPLAANNSNNSNSNLADSHNHPERAPYNLAKPPKIGAKPTPGSRPSSIMSSVDPEGGGGGRKSGFEVPLSPPPMPRRSMPALPGSRDTHDTTNDGHDKNSNIRRPEHPLPLPPTSTISKTSTTSTSSNNSSSSNLNESPSASACEFAPAPAPAHTSTSTSSSTIHFTSSSSSSTTPAAASGSSATPLNQQGATNVSEDRMLSFMRQEIDKIRSEFNALLEIEREERKRLEGEVRDLKAQLE</sequence>
<dbReference type="InterPro" id="IPR050384">
    <property type="entry name" value="Endophilin_SH3RF"/>
</dbReference>
<dbReference type="InterPro" id="IPR001452">
    <property type="entry name" value="SH3_domain"/>
</dbReference>
<dbReference type="SUPFAM" id="SSF50044">
    <property type="entry name" value="SH3-domain"/>
    <property type="match status" value="3"/>
</dbReference>
<feature type="domain" description="SH3" evidence="8">
    <location>
        <begin position="215"/>
        <end position="275"/>
    </location>
</feature>
<evidence type="ECO:0000256" key="3">
    <source>
        <dbReference type="ARBA" id="ARBA00023054"/>
    </source>
</evidence>
<dbReference type="Pfam" id="PF00018">
    <property type="entry name" value="SH3_1"/>
    <property type="match status" value="1"/>
</dbReference>
<feature type="compositionally biased region" description="Low complexity" evidence="7">
    <location>
        <begin position="335"/>
        <end position="363"/>
    </location>
</feature>
<feature type="compositionally biased region" description="Low complexity" evidence="7">
    <location>
        <begin position="543"/>
        <end position="571"/>
    </location>
</feature>
<keyword evidence="2 5" id="KW-0728">SH3 domain</keyword>
<dbReference type="SMART" id="SM00326">
    <property type="entry name" value="SH3"/>
    <property type="match status" value="3"/>
</dbReference>
<feature type="compositionally biased region" description="Basic and acidic residues" evidence="7">
    <location>
        <begin position="515"/>
        <end position="536"/>
    </location>
</feature>
<comment type="subcellular location">
    <subcellularLocation>
        <location evidence="1">Membrane</location>
        <topology evidence="1">Peripheral membrane protein</topology>
    </subcellularLocation>
</comment>
<dbReference type="CDD" id="cd00174">
    <property type="entry name" value="SH3"/>
    <property type="match status" value="1"/>
</dbReference>
<feature type="compositionally biased region" description="Pro residues" evidence="7">
    <location>
        <begin position="364"/>
        <end position="378"/>
    </location>
</feature>
<accession>A0ABR3B8Y9</accession>
<dbReference type="InterPro" id="IPR036028">
    <property type="entry name" value="SH3-like_dom_sf"/>
</dbReference>
<proteinExistence type="predicted"/>
<evidence type="ECO:0000256" key="4">
    <source>
        <dbReference type="ARBA" id="ARBA00023136"/>
    </source>
</evidence>
<dbReference type="EMBL" id="JBCLYO010000003">
    <property type="protein sequence ID" value="KAL0091830.1"/>
    <property type="molecule type" value="Genomic_DNA"/>
</dbReference>
<feature type="coiled-coil region" evidence="6">
    <location>
        <begin position="641"/>
        <end position="668"/>
    </location>
</feature>
<dbReference type="PRINTS" id="PR00452">
    <property type="entry name" value="SH3DOMAIN"/>
</dbReference>
<reference evidence="9 10" key="1">
    <citation type="submission" date="2024-04" db="EMBL/GenBank/DDBJ databases">
        <title>Symmetric and asymmetric DNA N6-adenine methylation regulates different biological responses in Mucorales.</title>
        <authorList>
            <consortium name="Lawrence Berkeley National Laboratory"/>
            <person name="Lax C."/>
            <person name="Mondo S.J."/>
            <person name="Osorio-Concepcion M."/>
            <person name="Muszewska A."/>
            <person name="Corrochano-Luque M."/>
            <person name="Gutierrez G."/>
            <person name="Riley R."/>
            <person name="Lipzen A."/>
            <person name="Guo J."/>
            <person name="Hundley H."/>
            <person name="Amirebrahimi M."/>
            <person name="Ng V."/>
            <person name="Lorenzo-Gutierrez D."/>
            <person name="Binder U."/>
            <person name="Yang J."/>
            <person name="Song Y."/>
            <person name="Canovas D."/>
            <person name="Navarro E."/>
            <person name="Freitag M."/>
            <person name="Gabaldon T."/>
            <person name="Grigoriev I.V."/>
            <person name="Corrochano L.M."/>
            <person name="Nicolas F.E."/>
            <person name="Garre V."/>
        </authorList>
    </citation>
    <scope>NUCLEOTIDE SEQUENCE [LARGE SCALE GENOMIC DNA]</scope>
    <source>
        <strain evidence="9 10">L51</strain>
    </source>
</reference>
<dbReference type="PANTHER" id="PTHR14167:SF81">
    <property type="entry name" value="ENDOPHILIN-A"/>
    <property type="match status" value="1"/>
</dbReference>
<organism evidence="9 10">
    <name type="scientific">Phycomyces blakesleeanus</name>
    <dbReference type="NCBI Taxonomy" id="4837"/>
    <lineage>
        <taxon>Eukaryota</taxon>
        <taxon>Fungi</taxon>
        <taxon>Fungi incertae sedis</taxon>
        <taxon>Mucoromycota</taxon>
        <taxon>Mucoromycotina</taxon>
        <taxon>Mucoromycetes</taxon>
        <taxon>Mucorales</taxon>
        <taxon>Phycomycetaceae</taxon>
        <taxon>Phycomyces</taxon>
    </lineage>
</organism>
<evidence type="ECO:0000256" key="2">
    <source>
        <dbReference type="ARBA" id="ARBA00022443"/>
    </source>
</evidence>
<feature type="compositionally biased region" description="Low complexity" evidence="7">
    <location>
        <begin position="581"/>
        <end position="615"/>
    </location>
</feature>
<feature type="region of interest" description="Disordered" evidence="7">
    <location>
        <begin position="274"/>
        <end position="627"/>
    </location>
</feature>
<evidence type="ECO:0000313" key="10">
    <source>
        <dbReference type="Proteomes" id="UP001448207"/>
    </source>
</evidence>
<protein>
    <submittedName>
        <fullName evidence="9">SH3 domain-containing protein</fullName>
    </submittedName>
</protein>
<evidence type="ECO:0000256" key="6">
    <source>
        <dbReference type="SAM" id="Coils"/>
    </source>
</evidence>
<keyword evidence="3 6" id="KW-0175">Coiled coil</keyword>
<keyword evidence="4" id="KW-0472">Membrane</keyword>
<gene>
    <name evidence="9" type="ORF">J3Q64DRAFT_1819483</name>
</gene>
<dbReference type="PANTHER" id="PTHR14167">
    <property type="entry name" value="SH3 DOMAIN-CONTAINING"/>
    <property type="match status" value="1"/>
</dbReference>
<comment type="caution">
    <text evidence="9">The sequence shown here is derived from an EMBL/GenBank/DDBJ whole genome shotgun (WGS) entry which is preliminary data.</text>
</comment>
<feature type="domain" description="SH3" evidence="8">
    <location>
        <begin position="8"/>
        <end position="69"/>
    </location>
</feature>
<feature type="domain" description="SH3" evidence="8">
    <location>
        <begin position="72"/>
        <end position="132"/>
    </location>
</feature>
<evidence type="ECO:0000256" key="1">
    <source>
        <dbReference type="ARBA" id="ARBA00004170"/>
    </source>
</evidence>
<dbReference type="Pfam" id="PF14604">
    <property type="entry name" value="SH3_9"/>
    <property type="match status" value="2"/>
</dbReference>
<keyword evidence="10" id="KW-1185">Reference proteome</keyword>
<evidence type="ECO:0000259" key="8">
    <source>
        <dbReference type="PROSITE" id="PS50002"/>
    </source>
</evidence>
<evidence type="ECO:0000256" key="7">
    <source>
        <dbReference type="SAM" id="MobiDB-lite"/>
    </source>
</evidence>